<dbReference type="GO" id="GO:0003700">
    <property type="term" value="F:DNA-binding transcription factor activity"/>
    <property type="evidence" value="ECO:0007669"/>
    <property type="project" value="TreeGrafter"/>
</dbReference>
<dbReference type="PANTHER" id="PTHR30146">
    <property type="entry name" value="LACI-RELATED TRANSCRIPTIONAL REPRESSOR"/>
    <property type="match status" value="1"/>
</dbReference>
<dbReference type="SMART" id="SM00354">
    <property type="entry name" value="HTH_LACI"/>
    <property type="match status" value="1"/>
</dbReference>
<dbReference type="AlphaFoldDB" id="A0A845AII2"/>
<reference evidence="5 6" key="1">
    <citation type="submission" date="2019-12" db="EMBL/GenBank/DDBJ databases">
        <title>Genomic-based taxomic classification of the family Erythrobacteraceae.</title>
        <authorList>
            <person name="Xu L."/>
        </authorList>
    </citation>
    <scope>NUCLEOTIDE SEQUENCE [LARGE SCALE GENOMIC DNA]</scope>
    <source>
        <strain evidence="5 6">KEMB 9005-328</strain>
    </source>
</reference>
<keyword evidence="2 5" id="KW-0238">DNA-binding</keyword>
<sequence>MKTESTRVTSFDVAEKAGVSQATVSRALAGSTIISEATRDKVLQAARELNYHVDERAASLRQGRTRSLAVVLIARLDGAIDAVNPVAHAVLAAVLRSAGRRNLQALVSYQASEAEFAGDFPDRGLADGMIVIGTTANAAAWDYFRALDDGVRKVAYWGGASNDLAFVRPDNHGGARQLTEYLLSKGYRKPVFIGASDRYQQQFRERLEGFNAAMQAAGLTAQTIDTPDDLMREEQGRRAVDLLLDDGIDCDSIFAACDASALGAIEQLRRRGVRCPEQIGVVGFDGIAAGNHSFPTLTTVRADFDAAGEALVEMALADSPMSRRVPVSLVERESALGPKV</sequence>
<evidence type="ECO:0000256" key="1">
    <source>
        <dbReference type="ARBA" id="ARBA00023015"/>
    </source>
</evidence>
<dbReference type="EMBL" id="WTYA01000005">
    <property type="protein sequence ID" value="MXP28645.1"/>
    <property type="molecule type" value="Genomic_DNA"/>
</dbReference>
<dbReference type="InterPro" id="IPR010982">
    <property type="entry name" value="Lambda_DNA-bd_dom_sf"/>
</dbReference>
<dbReference type="InterPro" id="IPR046335">
    <property type="entry name" value="LacI/GalR-like_sensor"/>
</dbReference>
<dbReference type="CDD" id="cd01392">
    <property type="entry name" value="HTH_LacI"/>
    <property type="match status" value="1"/>
</dbReference>
<dbReference type="Pfam" id="PF13377">
    <property type="entry name" value="Peripla_BP_3"/>
    <property type="match status" value="1"/>
</dbReference>
<dbReference type="RefSeq" id="WP_160752947.1">
    <property type="nucleotide sequence ID" value="NZ_WTYA01000005.1"/>
</dbReference>
<evidence type="ECO:0000256" key="2">
    <source>
        <dbReference type="ARBA" id="ARBA00023125"/>
    </source>
</evidence>
<accession>A0A845AII2</accession>
<feature type="domain" description="HTH lacI-type" evidence="4">
    <location>
        <begin position="8"/>
        <end position="62"/>
    </location>
</feature>
<dbReference type="Gene3D" id="3.40.50.2300">
    <property type="match status" value="2"/>
</dbReference>
<evidence type="ECO:0000256" key="3">
    <source>
        <dbReference type="ARBA" id="ARBA00023163"/>
    </source>
</evidence>
<dbReference type="OrthoDB" id="8433438at2"/>
<protein>
    <submittedName>
        <fullName evidence="5">LacI family DNA-binding transcriptional regulator</fullName>
    </submittedName>
</protein>
<proteinExistence type="predicted"/>
<name>A0A845AII2_9SPHN</name>
<comment type="caution">
    <text evidence="5">The sequence shown here is derived from an EMBL/GenBank/DDBJ whole genome shotgun (WGS) entry which is preliminary data.</text>
</comment>
<dbReference type="Gene3D" id="1.10.260.40">
    <property type="entry name" value="lambda repressor-like DNA-binding domains"/>
    <property type="match status" value="1"/>
</dbReference>
<keyword evidence="3" id="KW-0804">Transcription</keyword>
<dbReference type="PROSITE" id="PS50932">
    <property type="entry name" value="HTH_LACI_2"/>
    <property type="match status" value="1"/>
</dbReference>
<dbReference type="PANTHER" id="PTHR30146:SF120">
    <property type="entry name" value="ALANINE RACEMASE"/>
    <property type="match status" value="1"/>
</dbReference>
<dbReference type="InterPro" id="IPR028082">
    <property type="entry name" value="Peripla_BP_I"/>
</dbReference>
<evidence type="ECO:0000313" key="6">
    <source>
        <dbReference type="Proteomes" id="UP000439780"/>
    </source>
</evidence>
<gene>
    <name evidence="5" type="ORF">GRI58_07410</name>
</gene>
<keyword evidence="1" id="KW-0805">Transcription regulation</keyword>
<organism evidence="5 6">
    <name type="scientific">Qipengyuania algicida</name>
    <dbReference type="NCBI Taxonomy" id="1836209"/>
    <lineage>
        <taxon>Bacteria</taxon>
        <taxon>Pseudomonadati</taxon>
        <taxon>Pseudomonadota</taxon>
        <taxon>Alphaproteobacteria</taxon>
        <taxon>Sphingomonadales</taxon>
        <taxon>Erythrobacteraceae</taxon>
        <taxon>Qipengyuania</taxon>
    </lineage>
</organism>
<evidence type="ECO:0000259" key="4">
    <source>
        <dbReference type="PROSITE" id="PS50932"/>
    </source>
</evidence>
<dbReference type="GO" id="GO:0000976">
    <property type="term" value="F:transcription cis-regulatory region binding"/>
    <property type="evidence" value="ECO:0007669"/>
    <property type="project" value="TreeGrafter"/>
</dbReference>
<dbReference type="SUPFAM" id="SSF53822">
    <property type="entry name" value="Periplasmic binding protein-like I"/>
    <property type="match status" value="1"/>
</dbReference>
<dbReference type="Pfam" id="PF00356">
    <property type="entry name" value="LacI"/>
    <property type="match status" value="1"/>
</dbReference>
<evidence type="ECO:0000313" key="5">
    <source>
        <dbReference type="EMBL" id="MXP28645.1"/>
    </source>
</evidence>
<dbReference type="InterPro" id="IPR000843">
    <property type="entry name" value="HTH_LacI"/>
</dbReference>
<dbReference type="SUPFAM" id="SSF47413">
    <property type="entry name" value="lambda repressor-like DNA-binding domains"/>
    <property type="match status" value="1"/>
</dbReference>
<keyword evidence="6" id="KW-1185">Reference proteome</keyword>
<dbReference type="Proteomes" id="UP000439780">
    <property type="component" value="Unassembled WGS sequence"/>
</dbReference>